<feature type="binding site" evidence="9">
    <location>
        <position position="43"/>
    </location>
    <ligand>
        <name>ATP</name>
        <dbReference type="ChEBI" id="CHEBI:30616"/>
    </ligand>
</feature>
<dbReference type="Pfam" id="PF16573">
    <property type="entry name" value="CLP1_N"/>
    <property type="match status" value="1"/>
</dbReference>
<name>A0AAN7W5Q1_9PEZI</name>
<dbReference type="InterPro" id="IPR038239">
    <property type="entry name" value="Clp1_N_sf"/>
</dbReference>
<evidence type="ECO:0000313" key="12">
    <source>
        <dbReference type="EMBL" id="KAK5696622.1"/>
    </source>
</evidence>
<evidence type="ECO:0000256" key="10">
    <source>
        <dbReference type="SAM" id="MobiDB-lite"/>
    </source>
</evidence>
<evidence type="ECO:0000256" key="2">
    <source>
        <dbReference type="ARBA" id="ARBA00004123"/>
    </source>
</evidence>
<keyword evidence="12" id="KW-0808">Transferase</keyword>
<dbReference type="PANTHER" id="PTHR12755:SF6">
    <property type="entry name" value="POLYRIBONUCLEOTIDE 5'-HYDROXYL-KINASE CLP1"/>
    <property type="match status" value="1"/>
</dbReference>
<dbReference type="InterPro" id="IPR003593">
    <property type="entry name" value="AAA+_ATPase"/>
</dbReference>
<dbReference type="Pfam" id="PF06807">
    <property type="entry name" value="Clp1"/>
    <property type="match status" value="1"/>
</dbReference>
<dbReference type="InterPro" id="IPR027417">
    <property type="entry name" value="P-loop_NTPase"/>
</dbReference>
<dbReference type="Gene3D" id="2.60.120.1030">
    <property type="entry name" value="Clp1, DNA binding domain"/>
    <property type="match status" value="1"/>
</dbReference>
<comment type="similarity">
    <text evidence="9">Belongs to the Clp1 family. Clp1 subfamily.</text>
</comment>
<keyword evidence="5 9" id="KW-0507">mRNA processing</keyword>
<evidence type="ECO:0000256" key="8">
    <source>
        <dbReference type="ARBA" id="ARBA00023242"/>
    </source>
</evidence>
<dbReference type="HAMAP" id="MF_03035">
    <property type="entry name" value="Clp1"/>
    <property type="match status" value="1"/>
</dbReference>
<comment type="subunit">
    <text evidence="9">Component of a pre-mRNA cleavage factor complex. Interacts directly with PCF11.</text>
</comment>
<evidence type="ECO:0000259" key="11">
    <source>
        <dbReference type="SMART" id="SM00382"/>
    </source>
</evidence>
<protein>
    <recommendedName>
        <fullName evidence="4">Polynucleotide 5'-hydroxyl-kinase GRC3</fullName>
    </recommendedName>
    <alternativeName>
        <fullName evidence="3">Polynucleotide 5'-hydroxyl-kinase grc3</fullName>
    </alternativeName>
</protein>
<comment type="function">
    <text evidence="1">Polynucleotide 5'-kinase involved in rRNA processing.</text>
</comment>
<feature type="domain" description="AAA+ ATPase" evidence="11">
    <location>
        <begin position="131"/>
        <end position="299"/>
    </location>
</feature>
<dbReference type="Gene3D" id="2.40.30.330">
    <property type="entry name" value="Pre-mRNA cleavage complex subunit Clp1, C-terminal domain"/>
    <property type="match status" value="1"/>
</dbReference>
<feature type="binding site" evidence="9">
    <location>
        <position position="82"/>
    </location>
    <ligand>
        <name>ATP</name>
        <dbReference type="ChEBI" id="CHEBI:30616"/>
    </ligand>
</feature>
<evidence type="ECO:0000256" key="9">
    <source>
        <dbReference type="HAMAP-Rule" id="MF_03035"/>
    </source>
</evidence>
<dbReference type="FunFam" id="2.60.120.1030:FF:000001">
    <property type="entry name" value="Protein CLP1 homolog 5"/>
    <property type="match status" value="1"/>
</dbReference>
<organism evidence="12 13">
    <name type="scientific">Elasticomyces elasticus</name>
    <dbReference type="NCBI Taxonomy" id="574655"/>
    <lineage>
        <taxon>Eukaryota</taxon>
        <taxon>Fungi</taxon>
        <taxon>Dikarya</taxon>
        <taxon>Ascomycota</taxon>
        <taxon>Pezizomycotina</taxon>
        <taxon>Dothideomycetes</taxon>
        <taxon>Dothideomycetidae</taxon>
        <taxon>Mycosphaerellales</taxon>
        <taxon>Teratosphaeriaceae</taxon>
        <taxon>Elasticomyces</taxon>
    </lineage>
</organism>
<dbReference type="GO" id="GO:0005524">
    <property type="term" value="F:ATP binding"/>
    <property type="evidence" value="ECO:0007669"/>
    <property type="project" value="UniProtKB-UniRule"/>
</dbReference>
<sequence length="477" mass="51764">MALPGLSLPGLGLASTPAPAYGGPTQPPTEQAARREELPAQAEWRFEAAFTQQYTVRVLHGHAELFGVELATNQPYNLSGSKGAIFTWQGCQLEITGEAESEYAAQETEYAIEWLNLHGMLETARDDRPTDGPRVLVVGPDHVGKSSLTRALAARAVKAGRTPTVISLDPREGLLGPPSSLTTVTVGSQMDVENGFGISPISGPTVTPVKTPLIYHYPYASPAERPAVYKALLTRIALSTMNKLEEEPAAKQSGIIIDAPGSLNDPKNGYETIHHLISEFSINLVISIGSERLYNDLNRRYGANKGPDGGLIVLKLAKPGGAIERDASYMKQLRTRQIRQYFFGSSKESLSPHSHMIGFDDMIIYRAKPASGEVEKYGADDDDYDPTSSSPVVSTNATYEKITPSAAMTGSLIAVKFCPSSSEDYAVRDSAVMGYLYVADVDEARKKVRFLAPHPQRWGDRALVWAQWPEAVADLVT</sequence>
<dbReference type="Proteomes" id="UP001310594">
    <property type="component" value="Unassembled WGS sequence"/>
</dbReference>
<evidence type="ECO:0000256" key="1">
    <source>
        <dbReference type="ARBA" id="ARBA00003798"/>
    </source>
</evidence>
<evidence type="ECO:0000256" key="6">
    <source>
        <dbReference type="ARBA" id="ARBA00022741"/>
    </source>
</evidence>
<dbReference type="InterPro" id="IPR032319">
    <property type="entry name" value="CLP1_P"/>
</dbReference>
<dbReference type="Pfam" id="PF16575">
    <property type="entry name" value="CLP1_P"/>
    <property type="match status" value="1"/>
</dbReference>
<keyword evidence="7 9" id="KW-0067">ATP-binding</keyword>
<comment type="function">
    <text evidence="9">Required for endonucleolytic cleavage during polyadenylation-dependent pre-mRNA 3'-end formation.</text>
</comment>
<dbReference type="GO" id="GO:0031124">
    <property type="term" value="P:mRNA 3'-end processing"/>
    <property type="evidence" value="ECO:0007669"/>
    <property type="project" value="UniProtKB-UniRule"/>
</dbReference>
<dbReference type="InterPro" id="IPR028606">
    <property type="entry name" value="Clp1"/>
</dbReference>
<keyword evidence="6 9" id="KW-0547">Nucleotide-binding</keyword>
<dbReference type="InterPro" id="IPR032324">
    <property type="entry name" value="Clp1_N"/>
</dbReference>
<dbReference type="GO" id="GO:0005849">
    <property type="term" value="C:mRNA cleavage factor complex"/>
    <property type="evidence" value="ECO:0007669"/>
    <property type="project" value="UniProtKB-UniRule"/>
</dbReference>
<dbReference type="AlphaFoldDB" id="A0AAN7W5Q1"/>
<feature type="region of interest" description="Disordered" evidence="10">
    <location>
        <begin position="1"/>
        <end position="37"/>
    </location>
</feature>
<dbReference type="GO" id="GO:0006388">
    <property type="term" value="P:tRNA splicing, via endonucleolytic cleavage and ligation"/>
    <property type="evidence" value="ECO:0007669"/>
    <property type="project" value="TreeGrafter"/>
</dbReference>
<dbReference type="InterPro" id="IPR010655">
    <property type="entry name" value="Clp1_C"/>
</dbReference>
<dbReference type="SMART" id="SM00382">
    <property type="entry name" value="AAA"/>
    <property type="match status" value="1"/>
</dbReference>
<keyword evidence="8 9" id="KW-0539">Nucleus</keyword>
<dbReference type="GO" id="GO:0051731">
    <property type="term" value="F:polynucleotide 5'-hydroxyl-kinase activity"/>
    <property type="evidence" value="ECO:0007669"/>
    <property type="project" value="InterPro"/>
</dbReference>
<dbReference type="InterPro" id="IPR038238">
    <property type="entry name" value="Clp1_C_sf"/>
</dbReference>
<comment type="subcellular location">
    <subcellularLocation>
        <location evidence="2 9">Nucleus</location>
    </subcellularLocation>
</comment>
<evidence type="ECO:0000256" key="5">
    <source>
        <dbReference type="ARBA" id="ARBA00022664"/>
    </source>
</evidence>
<feature type="compositionally biased region" description="Low complexity" evidence="10">
    <location>
        <begin position="1"/>
        <end position="15"/>
    </location>
</feature>
<reference evidence="12" key="1">
    <citation type="submission" date="2023-08" db="EMBL/GenBank/DDBJ databases">
        <title>Black Yeasts Isolated from many extreme environments.</title>
        <authorList>
            <person name="Coleine C."/>
            <person name="Stajich J.E."/>
            <person name="Selbmann L."/>
        </authorList>
    </citation>
    <scope>NUCLEOTIDE SEQUENCE</scope>
    <source>
        <strain evidence="12">CCFEE 5810</strain>
    </source>
</reference>
<dbReference type="EMBL" id="JAVRQU010000012">
    <property type="protein sequence ID" value="KAK5696622.1"/>
    <property type="molecule type" value="Genomic_DNA"/>
</dbReference>
<evidence type="ECO:0000256" key="4">
    <source>
        <dbReference type="ARBA" id="ARBA00019824"/>
    </source>
</evidence>
<dbReference type="PANTHER" id="PTHR12755">
    <property type="entry name" value="CLEAVAGE/POLYADENYLATION FACTOR IA SUBUNIT CLP1P"/>
    <property type="match status" value="1"/>
</dbReference>
<proteinExistence type="inferred from homology"/>
<gene>
    <name evidence="9 12" type="primary">CLP1</name>
    <name evidence="12" type="ORF">LTR97_007926</name>
</gene>
<accession>A0AAN7W5Q1</accession>
<comment type="caution">
    <text evidence="12">The sequence shown here is derived from an EMBL/GenBank/DDBJ whole genome shotgun (WGS) entry which is preliminary data.</text>
</comment>
<dbReference type="Gene3D" id="3.40.50.300">
    <property type="entry name" value="P-loop containing nucleotide triphosphate hydrolases"/>
    <property type="match status" value="1"/>
</dbReference>
<dbReference type="InterPro" id="IPR045116">
    <property type="entry name" value="Clp1/Grc3"/>
</dbReference>
<evidence type="ECO:0000313" key="13">
    <source>
        <dbReference type="Proteomes" id="UP001310594"/>
    </source>
</evidence>
<feature type="binding site" evidence="9">
    <location>
        <begin position="142"/>
        <end position="147"/>
    </location>
    <ligand>
        <name>ATP</name>
        <dbReference type="ChEBI" id="CHEBI:30616"/>
    </ligand>
</feature>
<dbReference type="SUPFAM" id="SSF52540">
    <property type="entry name" value="P-loop containing nucleoside triphosphate hydrolases"/>
    <property type="match status" value="2"/>
</dbReference>
<evidence type="ECO:0000256" key="3">
    <source>
        <dbReference type="ARBA" id="ARBA00018706"/>
    </source>
</evidence>
<evidence type="ECO:0000256" key="7">
    <source>
        <dbReference type="ARBA" id="ARBA00022840"/>
    </source>
</evidence>